<feature type="domain" description="Mycothiol-dependent maleylpyruvate isomerase metal-binding" evidence="1">
    <location>
        <begin position="21"/>
        <end position="134"/>
    </location>
</feature>
<dbReference type="AlphaFoldDB" id="A0A1B1N9Q0"/>
<name>A0A1B1N9Q0_9MICO</name>
<dbReference type="Pfam" id="PF11716">
    <property type="entry name" value="MDMPI_N"/>
    <property type="match status" value="1"/>
</dbReference>
<keyword evidence="3" id="KW-1185">Reference proteome</keyword>
<dbReference type="STRING" id="1758689.SGUI_0761"/>
<organism evidence="2 3">
    <name type="scientific">Serinicoccus hydrothermalis</name>
    <dbReference type="NCBI Taxonomy" id="1758689"/>
    <lineage>
        <taxon>Bacteria</taxon>
        <taxon>Bacillati</taxon>
        <taxon>Actinomycetota</taxon>
        <taxon>Actinomycetes</taxon>
        <taxon>Micrococcales</taxon>
        <taxon>Ornithinimicrobiaceae</taxon>
        <taxon>Serinicoccus</taxon>
    </lineage>
</organism>
<proteinExistence type="predicted"/>
<dbReference type="Proteomes" id="UP000092482">
    <property type="component" value="Chromosome"/>
</dbReference>
<reference evidence="2 3" key="1">
    <citation type="submission" date="2016-03" db="EMBL/GenBank/DDBJ databases">
        <title>Shallow-sea hydrothermal system.</title>
        <authorList>
            <person name="Tang K."/>
        </authorList>
    </citation>
    <scope>NUCLEOTIDE SEQUENCE [LARGE SCALE GENOMIC DNA]</scope>
    <source>
        <strain evidence="2 3">JLT9</strain>
    </source>
</reference>
<dbReference type="InterPro" id="IPR017520">
    <property type="entry name" value="CHP03086"/>
</dbReference>
<accession>A0A1B1N9Q0</accession>
<dbReference type="KEGG" id="serj:SGUI_0761"/>
<dbReference type="NCBIfam" id="TIGR03083">
    <property type="entry name" value="maleylpyruvate isomerase family mycothiol-dependent enzyme"/>
    <property type="match status" value="1"/>
</dbReference>
<gene>
    <name evidence="2" type="ORF">SGUI_0761</name>
</gene>
<dbReference type="GO" id="GO:0046872">
    <property type="term" value="F:metal ion binding"/>
    <property type="evidence" value="ECO:0007669"/>
    <property type="project" value="InterPro"/>
</dbReference>
<dbReference type="SUPFAM" id="SSF109854">
    <property type="entry name" value="DinB/YfiT-like putative metalloenzymes"/>
    <property type="match status" value="1"/>
</dbReference>
<sequence length="195" mass="20344">MATAPITVGPAPAIDTAFVTACDLFERTLAAAPRSRWADPTPCAAWTVRDLVGHVVQTLVKIPALVRDEPFTREDEPVTGDLVSALAAVAGPAREAMSEVDPTRTADTPWGRGTLAQALAFPVSDLAVHSWDLAHATGQRLQLPGELLAHVVAMCDGVPEEVLRGAAGFAAPVPVPADADDTTTLIAWLGRDPGS</sequence>
<evidence type="ECO:0000313" key="2">
    <source>
        <dbReference type="EMBL" id="ANS78157.1"/>
    </source>
</evidence>
<dbReference type="NCBIfam" id="TIGR03086">
    <property type="entry name" value="TIGR03086 family metal-binding protein"/>
    <property type="match status" value="1"/>
</dbReference>
<dbReference type="InterPro" id="IPR034660">
    <property type="entry name" value="DinB/YfiT-like"/>
</dbReference>
<evidence type="ECO:0000259" key="1">
    <source>
        <dbReference type="Pfam" id="PF11716"/>
    </source>
</evidence>
<dbReference type="EMBL" id="CP014989">
    <property type="protein sequence ID" value="ANS78157.1"/>
    <property type="molecule type" value="Genomic_DNA"/>
</dbReference>
<dbReference type="InterPro" id="IPR024344">
    <property type="entry name" value="MDMPI_metal-binding"/>
</dbReference>
<protein>
    <recommendedName>
        <fullName evidence="1">Mycothiol-dependent maleylpyruvate isomerase metal-binding domain-containing protein</fullName>
    </recommendedName>
</protein>
<evidence type="ECO:0000313" key="3">
    <source>
        <dbReference type="Proteomes" id="UP000092482"/>
    </source>
</evidence>
<dbReference type="RefSeq" id="WP_083190479.1">
    <property type="nucleotide sequence ID" value="NZ_CP014989.1"/>
</dbReference>
<dbReference type="Gene3D" id="1.20.120.450">
    <property type="entry name" value="dinb family like domain"/>
    <property type="match status" value="1"/>
</dbReference>
<dbReference type="OrthoDB" id="5185819at2"/>
<dbReference type="InterPro" id="IPR017517">
    <property type="entry name" value="Maleyloyr_isom"/>
</dbReference>